<sequence length="190" mass="22048">MSVVKRKYIPDLSGYMAQCELNYALVMRCMQALDNPSVFKEIQAKFRPNRSLSSRENTSVVKSRVSNNTEVDELQTGDSQTEDPQIVEPLLVTIIDEARYTTTVKLKLNLSESSWVDDICLTVRLYHDAQMAEVIEDNRNYTPKPNNRYPTQVRHYRDDKMQRNTLLRQFLNYCFSDSSHKICRPVITAS</sequence>
<evidence type="ECO:0000313" key="2">
    <source>
        <dbReference type="EMBL" id="WMS89040.1"/>
    </source>
</evidence>
<dbReference type="PANTHER" id="PTHR38774">
    <property type="entry name" value="CYTOPLASMIC PROTEIN-RELATED"/>
    <property type="match status" value="1"/>
</dbReference>
<dbReference type="AlphaFoldDB" id="A0AA51RWU3"/>
<organism evidence="2 3">
    <name type="scientific">Pleionea litopenaei</name>
    <dbReference type="NCBI Taxonomy" id="3070815"/>
    <lineage>
        <taxon>Bacteria</taxon>
        <taxon>Pseudomonadati</taxon>
        <taxon>Pseudomonadota</taxon>
        <taxon>Gammaproteobacteria</taxon>
        <taxon>Oceanospirillales</taxon>
        <taxon>Pleioneaceae</taxon>
        <taxon>Pleionea</taxon>
    </lineage>
</organism>
<name>A0AA51RWU3_9GAMM</name>
<evidence type="ECO:0000313" key="3">
    <source>
        <dbReference type="Proteomes" id="UP001239782"/>
    </source>
</evidence>
<dbReference type="Pfam" id="PF06853">
    <property type="entry name" value="DUF1249"/>
    <property type="match status" value="1"/>
</dbReference>
<reference evidence="2 3" key="1">
    <citation type="submission" date="2023-08" db="EMBL/GenBank/DDBJ databases">
        <title>Pleionea litopenaei sp. nov., isolated from stomach of juvenile Litopenaeus vannamei.</title>
        <authorList>
            <person name="Rho A.M."/>
            <person name="Hwang C.Y."/>
        </authorList>
    </citation>
    <scope>NUCLEOTIDE SEQUENCE [LARGE SCALE GENOMIC DNA]</scope>
    <source>
        <strain evidence="2 3">HL-JVS1</strain>
    </source>
</reference>
<evidence type="ECO:0000256" key="1">
    <source>
        <dbReference type="SAM" id="MobiDB-lite"/>
    </source>
</evidence>
<dbReference type="InterPro" id="IPR009659">
    <property type="entry name" value="DUF1249"/>
</dbReference>
<gene>
    <name evidence="2" type="ORF">Q9312_09020</name>
</gene>
<dbReference type="EMBL" id="CP133548">
    <property type="protein sequence ID" value="WMS89040.1"/>
    <property type="molecule type" value="Genomic_DNA"/>
</dbReference>
<feature type="region of interest" description="Disordered" evidence="1">
    <location>
        <begin position="53"/>
        <end position="82"/>
    </location>
</feature>
<dbReference type="RefSeq" id="WP_309204279.1">
    <property type="nucleotide sequence ID" value="NZ_CP133548.1"/>
</dbReference>
<keyword evidence="3" id="KW-1185">Reference proteome</keyword>
<accession>A0AA51RWU3</accession>
<dbReference type="Proteomes" id="UP001239782">
    <property type="component" value="Chromosome"/>
</dbReference>
<feature type="compositionally biased region" description="Polar residues" evidence="1">
    <location>
        <begin position="53"/>
        <end position="69"/>
    </location>
</feature>
<proteinExistence type="predicted"/>
<dbReference type="PANTHER" id="PTHR38774:SF1">
    <property type="entry name" value="CYTOPLASMIC PROTEIN"/>
    <property type="match status" value="1"/>
</dbReference>
<dbReference type="KEGG" id="plei:Q9312_09020"/>
<protein>
    <submittedName>
        <fullName evidence="2">DUF1249 domain-containing protein</fullName>
    </submittedName>
</protein>